<gene>
    <name evidence="1" type="ORF">ALE3EI_0282</name>
</gene>
<evidence type="ECO:0000313" key="2">
    <source>
        <dbReference type="Proteomes" id="UP000515514"/>
    </source>
</evidence>
<evidence type="ECO:0000313" key="1">
    <source>
        <dbReference type="EMBL" id="QNJ96870.1"/>
    </source>
</evidence>
<dbReference type="RefSeq" id="WP_186990105.1">
    <property type="nucleotide sequence ID" value="NZ_CP052909.1"/>
</dbReference>
<dbReference type="Proteomes" id="UP000515514">
    <property type="component" value="Chromosome"/>
</dbReference>
<accession>A0A7G8PRA4</accession>
<reference evidence="1 2" key="1">
    <citation type="submission" date="2020-04" db="EMBL/GenBank/DDBJ databases">
        <title>Genome sequence of Altibacter aquimarinus strain ALE3EI.</title>
        <authorList>
            <person name="Oh H.-M."/>
            <person name="Jang D."/>
        </authorList>
    </citation>
    <scope>NUCLEOTIDE SEQUENCE [LARGE SCALE GENOMIC DNA]</scope>
    <source>
        <strain evidence="1 2">ALE3EI</strain>
    </source>
</reference>
<dbReference type="SUPFAM" id="SSF49464">
    <property type="entry name" value="Carboxypeptidase regulatory domain-like"/>
    <property type="match status" value="1"/>
</dbReference>
<dbReference type="AlphaFoldDB" id="A0A7G8PRA4"/>
<dbReference type="Pfam" id="PF13715">
    <property type="entry name" value="CarbopepD_reg_2"/>
    <property type="match status" value="1"/>
</dbReference>
<dbReference type="EMBL" id="CP052909">
    <property type="protein sequence ID" value="QNJ96870.1"/>
    <property type="molecule type" value="Genomic_DNA"/>
</dbReference>
<keyword evidence="2" id="KW-1185">Reference proteome</keyword>
<sequence length="269" mass="30252">MKLTLLVFFFFITTLLAIGQDIDRVQIDGKITAPLGDDTEGVTVYNVSSQQGTVTDKEGKFTLSVAENDRIYITALQFQSFTVIVDSGVIEYKRMNIYLNPAVNQLEEVIVRPYDLTGNIIADLKRIKTANTTVNWDLSYEALEFGYEFSADENTKVDGNAAQDALGTGGIKNGFNFVGIFNLLFPKKKKTNHEVSVTKEVITNALRQRYSNQFIAEKFGIPTEKVNEFIYFTEDNGLPADLLKAENELELLNFLHQQSNDYKTQIGIN</sequence>
<proteinExistence type="predicted"/>
<protein>
    <submittedName>
        <fullName evidence="1">Uncharacterized protein</fullName>
    </submittedName>
</protein>
<name>A0A7G8PRA4_9FLAO</name>
<dbReference type="KEGG" id="alti:ALE3EI_0282"/>
<dbReference type="InterPro" id="IPR008969">
    <property type="entry name" value="CarboxyPept-like_regulatory"/>
</dbReference>
<organism evidence="1 2">
    <name type="scientific">Constantimarinum furrinae</name>
    <dbReference type="NCBI Taxonomy" id="2562285"/>
    <lineage>
        <taxon>Bacteria</taxon>
        <taxon>Pseudomonadati</taxon>
        <taxon>Bacteroidota</taxon>
        <taxon>Flavobacteriia</taxon>
        <taxon>Flavobacteriales</taxon>
        <taxon>Flavobacteriaceae</taxon>
        <taxon>Altibacter/Constantimarinum group</taxon>
        <taxon>Constantimarinum</taxon>
    </lineage>
</organism>